<dbReference type="SMART" id="SM00953">
    <property type="entry name" value="RES"/>
    <property type="match status" value="1"/>
</dbReference>
<proteinExistence type="predicted"/>
<comment type="caution">
    <text evidence="2">The sequence shown here is derived from an EMBL/GenBank/DDBJ whole genome shotgun (WGS) entry which is preliminary data.</text>
</comment>
<feature type="domain" description="RES" evidence="1">
    <location>
        <begin position="72"/>
        <end position="205"/>
    </location>
</feature>
<keyword evidence="3" id="KW-1185">Reference proteome</keyword>
<dbReference type="Proteomes" id="UP000613011">
    <property type="component" value="Unassembled WGS sequence"/>
</dbReference>
<dbReference type="EMBL" id="JAEQNA010000010">
    <property type="protein sequence ID" value="MBL0422885.1"/>
    <property type="molecule type" value="Genomic_DNA"/>
</dbReference>
<evidence type="ECO:0000313" key="3">
    <source>
        <dbReference type="Proteomes" id="UP000613011"/>
    </source>
</evidence>
<dbReference type="RefSeq" id="WP_201686020.1">
    <property type="nucleotide sequence ID" value="NZ_JAEQNA010000010.1"/>
</dbReference>
<evidence type="ECO:0000259" key="1">
    <source>
        <dbReference type="SMART" id="SM00953"/>
    </source>
</evidence>
<evidence type="ECO:0000313" key="2">
    <source>
        <dbReference type="EMBL" id="MBL0422885.1"/>
    </source>
</evidence>
<dbReference type="Pfam" id="PF08808">
    <property type="entry name" value="RES"/>
    <property type="match status" value="1"/>
</dbReference>
<dbReference type="AlphaFoldDB" id="A0A937D5N2"/>
<sequence>MTATRWTPDWFDQGVARQSMVAWRGVEAQHVLSTTRLVDDLHEHEVLEGMLEASKPPAPVMRGHKHYLIYTPFRYRPRHPSRFRRAGSRGQWYGAEELYAACAEVAYWRHRFVMDSQGLADEDVLTAHTFFQGAIDGVAIDLTVPPWVGARDAWTLDQDYTHTHAVAEAAAERRVQWIRYESVRAPGRRCAAVLDVEAVDLVANGTTQQTWQCKANRATVMMLHDQDRHSWTF</sequence>
<name>A0A937D5N2_9BURK</name>
<protein>
    <submittedName>
        <fullName evidence="2">RES family NAD+ phosphorylase</fullName>
    </submittedName>
</protein>
<reference evidence="2" key="1">
    <citation type="submission" date="2021-01" db="EMBL/GenBank/DDBJ databases">
        <title>Ramlibacter sp. strain AW1 16S ribosomal RNA gene Genome sequencing and assembly.</title>
        <authorList>
            <person name="Kang M."/>
        </authorList>
    </citation>
    <scope>NUCLEOTIDE SEQUENCE</scope>
    <source>
        <strain evidence="2">AW1</strain>
    </source>
</reference>
<accession>A0A937D5N2</accession>
<dbReference type="InterPro" id="IPR014914">
    <property type="entry name" value="RES_dom"/>
</dbReference>
<gene>
    <name evidence="2" type="ORF">JI739_21295</name>
</gene>
<organism evidence="2 3">
    <name type="scientific">Ramlibacter aurantiacus</name>
    <dbReference type="NCBI Taxonomy" id="2801330"/>
    <lineage>
        <taxon>Bacteria</taxon>
        <taxon>Pseudomonadati</taxon>
        <taxon>Pseudomonadota</taxon>
        <taxon>Betaproteobacteria</taxon>
        <taxon>Burkholderiales</taxon>
        <taxon>Comamonadaceae</taxon>
        <taxon>Ramlibacter</taxon>
    </lineage>
</organism>